<protein>
    <submittedName>
        <fullName evidence="1">Uncharacterized protein</fullName>
    </submittedName>
</protein>
<dbReference type="AlphaFoldDB" id="A0AAE2CJM6"/>
<accession>A0AAE2CJM6</accession>
<evidence type="ECO:0000313" key="1">
    <source>
        <dbReference type="EMBL" id="KAK4424610.1"/>
    </source>
</evidence>
<keyword evidence="2" id="KW-1185">Reference proteome</keyword>
<evidence type="ECO:0000313" key="2">
    <source>
        <dbReference type="Proteomes" id="UP001293254"/>
    </source>
</evidence>
<organism evidence="1 2">
    <name type="scientific">Sesamum alatum</name>
    <dbReference type="NCBI Taxonomy" id="300844"/>
    <lineage>
        <taxon>Eukaryota</taxon>
        <taxon>Viridiplantae</taxon>
        <taxon>Streptophyta</taxon>
        <taxon>Embryophyta</taxon>
        <taxon>Tracheophyta</taxon>
        <taxon>Spermatophyta</taxon>
        <taxon>Magnoliopsida</taxon>
        <taxon>eudicotyledons</taxon>
        <taxon>Gunneridae</taxon>
        <taxon>Pentapetalae</taxon>
        <taxon>asterids</taxon>
        <taxon>lamiids</taxon>
        <taxon>Lamiales</taxon>
        <taxon>Pedaliaceae</taxon>
        <taxon>Sesamum</taxon>
    </lineage>
</organism>
<dbReference type="Proteomes" id="UP001293254">
    <property type="component" value="Unassembled WGS sequence"/>
</dbReference>
<gene>
    <name evidence="1" type="ORF">Salat_1654600</name>
</gene>
<dbReference type="EMBL" id="JACGWO010000006">
    <property type="protein sequence ID" value="KAK4424610.1"/>
    <property type="molecule type" value="Genomic_DNA"/>
</dbReference>
<comment type="caution">
    <text evidence="1">The sequence shown here is derived from an EMBL/GenBank/DDBJ whole genome shotgun (WGS) entry which is preliminary data.</text>
</comment>
<proteinExistence type="predicted"/>
<name>A0AAE2CJM6_9LAMI</name>
<reference evidence="1" key="2">
    <citation type="journal article" date="2024" name="Plant">
        <title>Genomic evolution and insights into agronomic trait innovations of Sesamum species.</title>
        <authorList>
            <person name="Miao H."/>
            <person name="Wang L."/>
            <person name="Qu L."/>
            <person name="Liu H."/>
            <person name="Sun Y."/>
            <person name="Le M."/>
            <person name="Wang Q."/>
            <person name="Wei S."/>
            <person name="Zheng Y."/>
            <person name="Lin W."/>
            <person name="Duan Y."/>
            <person name="Cao H."/>
            <person name="Xiong S."/>
            <person name="Wang X."/>
            <person name="Wei L."/>
            <person name="Li C."/>
            <person name="Ma Q."/>
            <person name="Ju M."/>
            <person name="Zhao R."/>
            <person name="Li G."/>
            <person name="Mu C."/>
            <person name="Tian Q."/>
            <person name="Mei H."/>
            <person name="Zhang T."/>
            <person name="Gao T."/>
            <person name="Zhang H."/>
        </authorList>
    </citation>
    <scope>NUCLEOTIDE SEQUENCE</scope>
    <source>
        <strain evidence="1">3651</strain>
    </source>
</reference>
<sequence>MLSTPLRIDESTANLIKPLVPKVCVEVNLFVPMEKEIRLVSRTRDDSEKTTMDNLVVIGLTTNLANVNTQMASTSASQESVVSADDIDLADIILPHDGEEMDDICVPIDNEKAT</sequence>
<reference evidence="1" key="1">
    <citation type="submission" date="2020-06" db="EMBL/GenBank/DDBJ databases">
        <authorList>
            <person name="Li T."/>
            <person name="Hu X."/>
            <person name="Zhang T."/>
            <person name="Song X."/>
            <person name="Zhang H."/>
            <person name="Dai N."/>
            <person name="Sheng W."/>
            <person name="Hou X."/>
            <person name="Wei L."/>
        </authorList>
    </citation>
    <scope>NUCLEOTIDE SEQUENCE</scope>
    <source>
        <strain evidence="1">3651</strain>
        <tissue evidence="1">Leaf</tissue>
    </source>
</reference>